<feature type="compositionally biased region" description="Polar residues" evidence="21">
    <location>
        <begin position="1"/>
        <end position="34"/>
    </location>
</feature>
<dbReference type="GO" id="GO:0004714">
    <property type="term" value="F:transmembrane receptor protein tyrosine kinase activity"/>
    <property type="evidence" value="ECO:0007669"/>
    <property type="project" value="InterPro"/>
</dbReference>
<feature type="domain" description="Protein kinase" evidence="22">
    <location>
        <begin position="368"/>
        <end position="666"/>
    </location>
</feature>
<dbReference type="SUPFAM" id="SSF56112">
    <property type="entry name" value="Protein kinase-like (PK-like)"/>
    <property type="match status" value="2"/>
</dbReference>
<dbReference type="InterPro" id="IPR008271">
    <property type="entry name" value="Ser/Thr_kinase_AS"/>
</dbReference>
<evidence type="ECO:0000256" key="20">
    <source>
        <dbReference type="PROSITE-ProRule" id="PRU10141"/>
    </source>
</evidence>
<protein>
    <recommendedName>
        <fullName evidence="2">non-specific serine/threonine protein kinase</fullName>
        <ecNumber evidence="2">2.7.11.1</ecNumber>
    </recommendedName>
</protein>
<dbReference type="InterPro" id="IPR011009">
    <property type="entry name" value="Kinase-like_dom_sf"/>
</dbReference>
<feature type="binding site" evidence="20">
    <location>
        <position position="407"/>
    </location>
    <ligand>
        <name>ATP</name>
        <dbReference type="ChEBI" id="CHEBI:30616"/>
    </ligand>
</feature>
<evidence type="ECO:0000313" key="23">
    <source>
        <dbReference type="EMBL" id="KAK9076093.1"/>
    </source>
</evidence>
<dbReference type="PANTHER" id="PTHR27003:SF471">
    <property type="entry name" value="VASCULAR ENDOTHELIAL GROWTH FACTOR RECEPTOR 2 (VEGFR2)-RELATED"/>
    <property type="match status" value="1"/>
</dbReference>
<dbReference type="EC" id="2.7.11.1" evidence="2"/>
<evidence type="ECO:0000256" key="21">
    <source>
        <dbReference type="SAM" id="MobiDB-lite"/>
    </source>
</evidence>
<evidence type="ECO:0000256" key="8">
    <source>
        <dbReference type="ARBA" id="ARBA00022692"/>
    </source>
</evidence>
<dbReference type="Gene3D" id="1.10.510.10">
    <property type="entry name" value="Transferase(Phosphotransferase) domain 1"/>
    <property type="match status" value="3"/>
</dbReference>
<dbReference type="PANTHER" id="PTHR27003">
    <property type="entry name" value="OS07G0166700 PROTEIN"/>
    <property type="match status" value="1"/>
</dbReference>
<keyword evidence="11 20" id="KW-0547">Nucleotide-binding</keyword>
<keyword evidence="16" id="KW-0675">Receptor</keyword>
<dbReference type="Proteomes" id="UP001408789">
    <property type="component" value="Unassembled WGS sequence"/>
</dbReference>
<dbReference type="PROSITE" id="PS00108">
    <property type="entry name" value="PROTEIN_KINASE_ST"/>
    <property type="match status" value="2"/>
</dbReference>
<evidence type="ECO:0000256" key="13">
    <source>
        <dbReference type="ARBA" id="ARBA00022840"/>
    </source>
</evidence>
<proteinExistence type="predicted"/>
<evidence type="ECO:0000256" key="5">
    <source>
        <dbReference type="ARBA" id="ARBA00022553"/>
    </source>
</evidence>
<keyword evidence="8" id="KW-0812">Transmembrane</keyword>
<keyword evidence="14" id="KW-1133">Transmembrane helix</keyword>
<feature type="compositionally biased region" description="Basic and acidic residues" evidence="21">
    <location>
        <begin position="42"/>
        <end position="53"/>
    </location>
</feature>
<dbReference type="InterPro" id="IPR025886">
    <property type="entry name" value="PP2-like"/>
</dbReference>
<reference evidence="23 24" key="1">
    <citation type="submission" date="2024-04" db="EMBL/GenBank/DDBJ databases">
        <title>The reference genome of an endangered Asteraceae, Deinandra increscens subsp. villosa, native to the Central Coast of California.</title>
        <authorList>
            <person name="Guilliams M."/>
            <person name="Hasenstab-Lehman K."/>
            <person name="Meyer R."/>
            <person name="Mcevoy S."/>
        </authorList>
    </citation>
    <scope>NUCLEOTIDE SEQUENCE [LARGE SCALE GENOMIC DNA]</scope>
    <source>
        <tissue evidence="23">Leaf</tissue>
    </source>
</reference>
<evidence type="ECO:0000313" key="24">
    <source>
        <dbReference type="Proteomes" id="UP001408789"/>
    </source>
</evidence>
<evidence type="ECO:0000256" key="19">
    <source>
        <dbReference type="ARBA" id="ARBA00048679"/>
    </source>
</evidence>
<dbReference type="Gene3D" id="3.30.200.20">
    <property type="entry name" value="Phosphorylase Kinase, domain 1"/>
    <property type="match status" value="2"/>
</dbReference>
<evidence type="ECO:0000256" key="11">
    <source>
        <dbReference type="ARBA" id="ARBA00022741"/>
    </source>
</evidence>
<dbReference type="InterPro" id="IPR045272">
    <property type="entry name" value="ANXUR1/2-like"/>
</dbReference>
<dbReference type="GO" id="GO:0009506">
    <property type="term" value="C:plasmodesma"/>
    <property type="evidence" value="ECO:0007669"/>
    <property type="project" value="TreeGrafter"/>
</dbReference>
<keyword evidence="10" id="KW-0677">Repeat</keyword>
<evidence type="ECO:0000256" key="15">
    <source>
        <dbReference type="ARBA" id="ARBA00023136"/>
    </source>
</evidence>
<dbReference type="SMART" id="SM00220">
    <property type="entry name" value="S_TKc"/>
    <property type="match status" value="2"/>
</dbReference>
<dbReference type="GO" id="GO:0005524">
    <property type="term" value="F:ATP binding"/>
    <property type="evidence" value="ECO:0007669"/>
    <property type="project" value="UniProtKB-UniRule"/>
</dbReference>
<evidence type="ECO:0000256" key="4">
    <source>
        <dbReference type="ARBA" id="ARBA00022527"/>
    </source>
</evidence>
<comment type="catalytic activity">
    <reaction evidence="19">
        <text>L-seryl-[protein] + ATP = O-phospho-L-seryl-[protein] + ADP + H(+)</text>
        <dbReference type="Rhea" id="RHEA:17989"/>
        <dbReference type="Rhea" id="RHEA-COMP:9863"/>
        <dbReference type="Rhea" id="RHEA-COMP:11604"/>
        <dbReference type="ChEBI" id="CHEBI:15378"/>
        <dbReference type="ChEBI" id="CHEBI:29999"/>
        <dbReference type="ChEBI" id="CHEBI:30616"/>
        <dbReference type="ChEBI" id="CHEBI:83421"/>
        <dbReference type="ChEBI" id="CHEBI:456216"/>
        <dbReference type="EC" id="2.7.11.1"/>
    </reaction>
</comment>
<keyword evidence="12" id="KW-0418">Kinase</keyword>
<evidence type="ECO:0000256" key="17">
    <source>
        <dbReference type="ARBA" id="ARBA00023180"/>
    </source>
</evidence>
<dbReference type="FunFam" id="1.10.510.10:FF:000358">
    <property type="entry name" value="Putative leucine-rich repeat receptor-like serine/threonine-protein kinase"/>
    <property type="match status" value="1"/>
</dbReference>
<feature type="domain" description="Protein kinase" evidence="22">
    <location>
        <begin position="690"/>
        <end position="964"/>
    </location>
</feature>
<keyword evidence="13 20" id="KW-0067">ATP-binding</keyword>
<keyword evidence="7" id="KW-0808">Transferase</keyword>
<keyword evidence="17" id="KW-0325">Glycoprotein</keyword>
<accession>A0AAP0H5X4</accession>
<keyword evidence="6" id="KW-0433">Leucine-rich repeat</keyword>
<dbReference type="PROSITE" id="PS00107">
    <property type="entry name" value="PROTEIN_KINASE_ATP"/>
    <property type="match status" value="2"/>
</dbReference>
<feature type="binding site" evidence="20">
    <location>
        <position position="721"/>
    </location>
    <ligand>
        <name>ATP</name>
        <dbReference type="ChEBI" id="CHEBI:30616"/>
    </ligand>
</feature>
<keyword evidence="4" id="KW-0723">Serine/threonine-protein kinase</keyword>
<dbReference type="PROSITE" id="PS50011">
    <property type="entry name" value="PROTEIN_KINASE_DOM"/>
    <property type="match status" value="2"/>
</dbReference>
<comment type="subcellular location">
    <subcellularLocation>
        <location evidence="1">Cell membrane</location>
        <topology evidence="1">Single-pass membrane protein</topology>
    </subcellularLocation>
</comment>
<evidence type="ECO:0000256" key="9">
    <source>
        <dbReference type="ARBA" id="ARBA00022729"/>
    </source>
</evidence>
<organism evidence="23 24">
    <name type="scientific">Deinandra increscens subsp. villosa</name>
    <dbReference type="NCBI Taxonomy" id="3103831"/>
    <lineage>
        <taxon>Eukaryota</taxon>
        <taxon>Viridiplantae</taxon>
        <taxon>Streptophyta</taxon>
        <taxon>Embryophyta</taxon>
        <taxon>Tracheophyta</taxon>
        <taxon>Spermatophyta</taxon>
        <taxon>Magnoliopsida</taxon>
        <taxon>eudicotyledons</taxon>
        <taxon>Gunneridae</taxon>
        <taxon>Pentapetalae</taxon>
        <taxon>asterids</taxon>
        <taxon>campanulids</taxon>
        <taxon>Asterales</taxon>
        <taxon>Asteraceae</taxon>
        <taxon>Asteroideae</taxon>
        <taxon>Heliantheae alliance</taxon>
        <taxon>Madieae</taxon>
        <taxon>Madiinae</taxon>
        <taxon>Deinandra</taxon>
    </lineage>
</organism>
<evidence type="ECO:0000259" key="22">
    <source>
        <dbReference type="PROSITE" id="PS50011"/>
    </source>
</evidence>
<keyword evidence="9" id="KW-0732">Signal</keyword>
<evidence type="ECO:0000256" key="6">
    <source>
        <dbReference type="ARBA" id="ARBA00022614"/>
    </source>
</evidence>
<name>A0AAP0H5X4_9ASTR</name>
<dbReference type="GO" id="GO:0005886">
    <property type="term" value="C:plasma membrane"/>
    <property type="evidence" value="ECO:0007669"/>
    <property type="project" value="UniProtKB-SubCell"/>
</dbReference>
<evidence type="ECO:0000256" key="1">
    <source>
        <dbReference type="ARBA" id="ARBA00004162"/>
    </source>
</evidence>
<evidence type="ECO:0000256" key="18">
    <source>
        <dbReference type="ARBA" id="ARBA00047899"/>
    </source>
</evidence>
<evidence type="ECO:0000256" key="7">
    <source>
        <dbReference type="ARBA" id="ARBA00022679"/>
    </source>
</evidence>
<keyword evidence="15" id="KW-0472">Membrane</keyword>
<feature type="compositionally biased region" description="Low complexity" evidence="21">
    <location>
        <begin position="210"/>
        <end position="222"/>
    </location>
</feature>
<dbReference type="Pfam" id="PF00069">
    <property type="entry name" value="Pkinase"/>
    <property type="match status" value="2"/>
</dbReference>
<sequence>MPSSLTSIDKTPSPSSFNSVGQSPSFIGDNNSLEYPNARSYHGYEDPRIDDYNQSRCPLSFQGIASGGDAPVPTIDPIPSDHAPIPANVPMHADAVPVPFDTPVPADVPILPVPRNTSASAHTPAPADAPLLADAPIPANASMPAHTPVPSGTLVPADEPVPTDAHIPVDTPIRVEPMSSQGTAAGGDAPTHVDAPVPAHADVPGDTLVPAQAPTPAANAPPRKSHSLKQEHFTLHPLFTMKRLDQYLHNSNEKLLAEVAKLHYDDEDLNLDDLIDPALRKQMDSNSLKIFSKTAYNCLKEKRVERPNIDQILKGLENALQLQISHDKPEDYVDAGEEKERTTNQLTKGGQLERLKIPFDKIKKATNDFRDEPIGSGGYGDVYRSKLEVSVEEKGDFSTKWRTVAIKSIRLYAEGKEGFDAEIALLGTCTHPNIVSLLGFCNEDSNLILVYEHAHNKSLNDYLGNNYNSTHLTWVQRIKIGIDIANGLDYIHTRVADEERIVHRDIKSANILLNKNWVAKIADFGLSRFHGADSEEKSVRTDNFAGTKYYACPEYAKSGRLKTAVDIYSFGVVLFELLSGKLAYDQSYMTEGKSGIADVARQQKTIHEMVDPKIMEEVYELTSTLHKGPNQDSLRTYSEIAHLCIELDQDQRPTAKKIAEELKKALSFQEKNKDNLQIPFEEIKSATQSFSRENRIGGGGFGKVFKGEVTRGNGNTTIVAKCLDRSQGQGDLHFLTELEILFEYKHENIIRLEGYCNEKNEKVIVYEYACNKSLDRHLNNVSLTWIKRLKICVDIARGLAFLHGGAPTKEMVIHRDIKCANILLNGDWKAKISDFGLSAIIATNGREVSKLVGTVGYVDPQYESTGFFTERSDIYSLGVLLFEILYGQLVVPTSKDYRPLVTSIFLDKIRDEKSRGSIVFKDIKEQIDPQSLSIFGVIVGKCLSYSRQRRPTAEEVLRQLEKSLEFQEDYEIWAPILPKDYAKILEFSTYSGNYSTKTKKDLYDMFSKGILLKDDKVLFSLGSNGERNEMVSATTFAYENHSPHDMWFIVPESRFQKVAKMLDTSNLMIKINTRPQFLSQNTVYGVHLVFKFCDSKKVSSNPMYVDLKYQMGNETLHAYFSQWRDDKWMMIELYRSSNQQEDVVFEFLLESLSPHYGRELDAIYVEGIEFRTIDNASLDILLF</sequence>
<evidence type="ECO:0000256" key="14">
    <source>
        <dbReference type="ARBA" id="ARBA00022989"/>
    </source>
</evidence>
<feature type="region of interest" description="Disordered" evidence="21">
    <location>
        <begin position="1"/>
        <end position="55"/>
    </location>
</feature>
<dbReference type="AlphaFoldDB" id="A0AAP0H5X4"/>
<keyword evidence="3" id="KW-1003">Cell membrane</keyword>
<keyword evidence="24" id="KW-1185">Reference proteome</keyword>
<evidence type="ECO:0000256" key="2">
    <source>
        <dbReference type="ARBA" id="ARBA00012513"/>
    </source>
</evidence>
<evidence type="ECO:0000256" key="10">
    <source>
        <dbReference type="ARBA" id="ARBA00022737"/>
    </source>
</evidence>
<evidence type="ECO:0000256" key="16">
    <source>
        <dbReference type="ARBA" id="ARBA00023170"/>
    </source>
</evidence>
<keyword evidence="5" id="KW-0597">Phosphoprotein</keyword>
<dbReference type="EMBL" id="JBCNJP010000007">
    <property type="protein sequence ID" value="KAK9076093.1"/>
    <property type="molecule type" value="Genomic_DNA"/>
</dbReference>
<dbReference type="InterPro" id="IPR000719">
    <property type="entry name" value="Prot_kinase_dom"/>
</dbReference>
<comment type="catalytic activity">
    <reaction evidence="18">
        <text>L-threonyl-[protein] + ATP = O-phospho-L-threonyl-[protein] + ADP + H(+)</text>
        <dbReference type="Rhea" id="RHEA:46608"/>
        <dbReference type="Rhea" id="RHEA-COMP:11060"/>
        <dbReference type="Rhea" id="RHEA-COMP:11605"/>
        <dbReference type="ChEBI" id="CHEBI:15378"/>
        <dbReference type="ChEBI" id="CHEBI:30013"/>
        <dbReference type="ChEBI" id="CHEBI:30616"/>
        <dbReference type="ChEBI" id="CHEBI:61977"/>
        <dbReference type="ChEBI" id="CHEBI:456216"/>
        <dbReference type="EC" id="2.7.11.1"/>
    </reaction>
</comment>
<dbReference type="InterPro" id="IPR017441">
    <property type="entry name" value="Protein_kinase_ATP_BS"/>
</dbReference>
<feature type="region of interest" description="Disordered" evidence="21">
    <location>
        <begin position="176"/>
        <end position="226"/>
    </location>
</feature>
<dbReference type="Pfam" id="PF14299">
    <property type="entry name" value="PP2"/>
    <property type="match status" value="1"/>
</dbReference>
<evidence type="ECO:0000256" key="12">
    <source>
        <dbReference type="ARBA" id="ARBA00022777"/>
    </source>
</evidence>
<comment type="caution">
    <text evidence="23">The sequence shown here is derived from an EMBL/GenBank/DDBJ whole genome shotgun (WGS) entry which is preliminary data.</text>
</comment>
<dbReference type="GO" id="GO:0004674">
    <property type="term" value="F:protein serine/threonine kinase activity"/>
    <property type="evidence" value="ECO:0007669"/>
    <property type="project" value="UniProtKB-KW"/>
</dbReference>
<gene>
    <name evidence="23" type="ORF">SSX86_004426</name>
</gene>
<evidence type="ECO:0000256" key="3">
    <source>
        <dbReference type="ARBA" id="ARBA00022475"/>
    </source>
</evidence>